<protein>
    <recommendedName>
        <fullName evidence="1">Diguanylate cyclase DosC</fullName>
    </recommendedName>
    <alternativeName>
        <fullName evidence="2">Direct oxygen-sensing cyclase</fullName>
    </alternativeName>
</protein>
<dbReference type="CDD" id="cd14759">
    <property type="entry name" value="GS_GGDEF_2"/>
    <property type="match status" value="1"/>
</dbReference>
<dbReference type="CDD" id="cd01948">
    <property type="entry name" value="EAL"/>
    <property type="match status" value="1"/>
</dbReference>
<dbReference type="Gene3D" id="3.20.20.450">
    <property type="entry name" value="EAL domain"/>
    <property type="match status" value="1"/>
</dbReference>
<evidence type="ECO:0000259" key="6">
    <source>
        <dbReference type="PROSITE" id="PS50113"/>
    </source>
</evidence>
<evidence type="ECO:0000256" key="2">
    <source>
        <dbReference type="ARBA" id="ARBA00029839"/>
    </source>
</evidence>
<dbReference type="SUPFAM" id="SSF55781">
    <property type="entry name" value="GAF domain-like"/>
    <property type="match status" value="3"/>
</dbReference>
<dbReference type="InterPro" id="IPR016132">
    <property type="entry name" value="Phyto_chromo_attachment"/>
</dbReference>
<feature type="domain" description="Phytochrome chromophore attachment site" evidence="4">
    <location>
        <begin position="486"/>
        <end position="617"/>
    </location>
</feature>
<dbReference type="NCBIfam" id="TIGR00254">
    <property type="entry name" value="GGDEF"/>
    <property type="match status" value="1"/>
</dbReference>
<evidence type="ECO:0000259" key="4">
    <source>
        <dbReference type="PROSITE" id="PS50046"/>
    </source>
</evidence>
<dbReference type="Pfam" id="PF13188">
    <property type="entry name" value="PAS_8"/>
    <property type="match status" value="1"/>
</dbReference>
<dbReference type="SUPFAM" id="SSF46458">
    <property type="entry name" value="Globin-like"/>
    <property type="match status" value="1"/>
</dbReference>
<dbReference type="GO" id="GO:0006355">
    <property type="term" value="P:regulation of DNA-templated transcription"/>
    <property type="evidence" value="ECO:0007669"/>
    <property type="project" value="InterPro"/>
</dbReference>
<feature type="domain" description="PAC" evidence="6">
    <location>
        <begin position="110"/>
        <end position="160"/>
    </location>
</feature>
<dbReference type="InterPro" id="IPR035965">
    <property type="entry name" value="PAS-like_dom_sf"/>
</dbReference>
<dbReference type="EMBL" id="GG693879">
    <property type="protein sequence ID" value="EES52185.1"/>
    <property type="molecule type" value="Genomic_DNA"/>
</dbReference>
<dbReference type="Pfam" id="PF00563">
    <property type="entry name" value="EAL"/>
    <property type="match status" value="1"/>
</dbReference>
<dbReference type="PROSITE" id="PS50113">
    <property type="entry name" value="PAC"/>
    <property type="match status" value="2"/>
</dbReference>
<dbReference type="InterPro" id="IPR044398">
    <property type="entry name" value="Globin-sensor_dom"/>
</dbReference>
<dbReference type="PROSITE" id="PS50112">
    <property type="entry name" value="PAS"/>
    <property type="match status" value="1"/>
</dbReference>
<keyword evidence="10" id="KW-1185">Reference proteome</keyword>
<dbReference type="SUPFAM" id="SSF141868">
    <property type="entry name" value="EAL domain-like"/>
    <property type="match status" value="1"/>
</dbReference>
<feature type="domain" description="PAC" evidence="6">
    <location>
        <begin position="1004"/>
        <end position="1056"/>
    </location>
</feature>
<evidence type="ECO:0000313" key="9">
    <source>
        <dbReference type="EMBL" id="EES52185.1"/>
    </source>
</evidence>
<dbReference type="InterPro" id="IPR000700">
    <property type="entry name" value="PAS-assoc_C"/>
</dbReference>
<evidence type="ECO:0000256" key="3">
    <source>
        <dbReference type="SAM" id="MobiDB-lite"/>
    </source>
</evidence>
<evidence type="ECO:0000259" key="8">
    <source>
        <dbReference type="PROSITE" id="PS50887"/>
    </source>
</evidence>
<evidence type="ECO:0000259" key="5">
    <source>
        <dbReference type="PROSITE" id="PS50112"/>
    </source>
</evidence>
<dbReference type="PROSITE" id="PS50046">
    <property type="entry name" value="PHYTOCHROME_2"/>
    <property type="match status" value="1"/>
</dbReference>
<dbReference type="InterPro" id="IPR001610">
    <property type="entry name" value="PAC"/>
</dbReference>
<dbReference type="PROSITE" id="PS50887">
    <property type="entry name" value="GGDEF"/>
    <property type="match status" value="1"/>
</dbReference>
<dbReference type="Proteomes" id="UP000009374">
    <property type="component" value="Unassembled WGS sequence"/>
</dbReference>
<accession>C6HYZ9</accession>
<dbReference type="Pfam" id="PF11563">
    <property type="entry name" value="Protoglobin"/>
    <property type="match status" value="1"/>
</dbReference>
<dbReference type="SUPFAM" id="SSF55785">
    <property type="entry name" value="PYP-like sensor domain (PAS domain)"/>
    <property type="match status" value="4"/>
</dbReference>
<proteinExistence type="predicted"/>
<dbReference type="Pfam" id="PF00990">
    <property type="entry name" value="GGDEF"/>
    <property type="match status" value="1"/>
</dbReference>
<dbReference type="SMART" id="SM00086">
    <property type="entry name" value="PAC"/>
    <property type="match status" value="4"/>
</dbReference>
<feature type="domain" description="GGDEF" evidence="8">
    <location>
        <begin position="1088"/>
        <end position="1229"/>
    </location>
</feature>
<dbReference type="PROSITE" id="PS50883">
    <property type="entry name" value="EAL"/>
    <property type="match status" value="1"/>
</dbReference>
<feature type="domain" description="EAL" evidence="7">
    <location>
        <begin position="1546"/>
        <end position="1798"/>
    </location>
</feature>
<dbReference type="SUPFAM" id="SSF55073">
    <property type="entry name" value="Nucleotide cyclase"/>
    <property type="match status" value="1"/>
</dbReference>
<dbReference type="SMART" id="SM00267">
    <property type="entry name" value="GGDEF"/>
    <property type="match status" value="1"/>
</dbReference>
<dbReference type="InterPro" id="IPR043128">
    <property type="entry name" value="Rev_trsase/Diguanyl_cyclase"/>
</dbReference>
<dbReference type="Gene3D" id="3.30.70.270">
    <property type="match status" value="1"/>
</dbReference>
<dbReference type="CDD" id="cd00130">
    <property type="entry name" value="PAS"/>
    <property type="match status" value="2"/>
</dbReference>
<evidence type="ECO:0000313" key="10">
    <source>
        <dbReference type="Proteomes" id="UP000009374"/>
    </source>
</evidence>
<dbReference type="GO" id="GO:0020037">
    <property type="term" value="F:heme binding"/>
    <property type="evidence" value="ECO:0007669"/>
    <property type="project" value="InterPro"/>
</dbReference>
<dbReference type="SMART" id="SM00052">
    <property type="entry name" value="EAL"/>
    <property type="match status" value="1"/>
</dbReference>
<feature type="domain" description="PAS" evidence="5">
    <location>
        <begin position="931"/>
        <end position="1002"/>
    </location>
</feature>
<dbReference type="InterPro" id="IPR003018">
    <property type="entry name" value="GAF"/>
</dbReference>
<dbReference type="PANTHER" id="PTHR44757">
    <property type="entry name" value="DIGUANYLATE CYCLASE DGCP"/>
    <property type="match status" value="1"/>
</dbReference>
<dbReference type="Gene3D" id="3.30.450.40">
    <property type="match status" value="3"/>
</dbReference>
<dbReference type="CDD" id="cd01949">
    <property type="entry name" value="GGDEF"/>
    <property type="match status" value="1"/>
</dbReference>
<dbReference type="Pfam" id="PF00989">
    <property type="entry name" value="PAS"/>
    <property type="match status" value="2"/>
</dbReference>
<dbReference type="InterPro" id="IPR000014">
    <property type="entry name" value="PAS"/>
</dbReference>
<dbReference type="SMART" id="SM00065">
    <property type="entry name" value="GAF"/>
    <property type="match status" value="3"/>
</dbReference>
<dbReference type="InterPro" id="IPR052155">
    <property type="entry name" value="Biofilm_reg_signaling"/>
</dbReference>
<sequence length="1887" mass="211655">MGDYPSEFIGKRSQGFPLSFGEPTEWPRVSPQPSETRSMTPPLPDDDIVVRGGDPFPVALFALDSEGLFSFWNREFLDILGLSDSGLPRVEMEKLLRTSCPFLETPKGNSVFEAQWKKQDGTPIAVEIRLSSAPEGAPHALLGSAREISRRRETESEVRRLASQNELLVRANEILALETDEARLLQKLLDLLERRLSPSLLRLLKPREKEGFLSVVPSSLSGEEPALQALFSILAKDGDSLPAQVFSRGETVSLDLATDRPSPWEEALFRRGIRHLMGLPVLKEGRVFSALLLAFSTEEAIPKGLDQALSGLVRTLSKTLDRLSLESKNKEEDAIQRALLENSLSGAIILKDRVIQRVNRPLLRMLEYERPEELLGRSISVLYFDAEAFVNTGKDLYARIPTEESIRYTDLKARKKSGGFLWVDVSATLVRDAAGETFVVISLQDAELRHEQTDRLAILARYNQLLARINALISESSDESILLDGVCRLSTELAGLTMARIVRPDPDGWFATVSYSGKESYRPDFRASIREDRPEGLGPGGKVWRERAPLFGIDLSEMGKTLPSPQREWLLSSGFRSSSFLPLFRGGEIWGILSVHDSRPGLFTPELCDVLSEVSRTLSSALDRIDLEVRERESAAIIRALFEKTSSGIMMARDRKIIMVNDQLVRLFGYDGPQEMTGRDSSYFYDTLEEYQRVGHLLYPAILNSAGISVPDIRAKKKDGTRLWIDLYGSSLDLGDERTMIFTLTDATSRHEQEERLARLSLFTQALADFRRLAVSARNREELLDGVCRLSLENAISDIVWIGRPDGDGWFSFEHAAGDTSWLEGIRLSVHEEIPEGQGAAGEAWRRNEPRFNVSLDPSRRPTPPSWERVILSRGIRTTAAIPIRREGSPWAILAFLDHRPEAFSDELRKILVELGESLSEGLDRLDRLAEQRRLASAIDSVGEGVLVVDTDYKILYANPAMGTMVGRSPEEMLGDTPFFLVGPETDTKTVDRILENFRTGEPFQEMARFYRKDGSAFWDLFSINPIYDGSGQIREFVGIHRNVTDMVESSKKFEYESLHDKLTGLPNRHSFEIHLRQALTRARRSLDSVALGFIDLDDFKPINDRYGHEAGDALLREFAARALALVRETDFFGRLGGDEFVFVFDSLGENDGGLEERLKAAVDRLHGAVEAPFEILPGVAVSIGMSMGLALFPSDGESADELLRKADLAMYRAKGEKVSRSRWWSLYGSEPSGRENEEGFDIFGEQATALLERYRPLFDEVTRQFATTFYDRLSEDPQARAILENLTPFRRNRLVDSQTRHLKLLLSADTRPESIVEISHALGTIHALVGVSVPLILSARSLYSRLFFEKIARAPLSTSDRLRLLLLFENRLGEDIRGQVESYGHTIDAYAESLNSPIPPSGSPWPDILSWEISALESLPGISGAILLRPDRQGGFAVESSSRISFPWEKPDHLQSLKSAWNENRQIRLSCPDSDSTGGSSGQGWCSSLFLPVRDETDRPAAILFLAGLYPHQFDSAWSQRFQSNLSRRWSELWGRSQTAPRSLEEESSRALRKELLEGGLRLHFQPVVDLVQGTVPRIEALARLERPQGEILTPGIFLPLLGESDLIWLFREGLEMAARQLSEWDRQGLSLDLSLNLPPHALADERCSHWVTDPLRRHGVTPSRITLELLENQRMDPRTQTEGIRRILETGVKLSIDDLGSGYSTLERLASVPFDSIKVDQGLVFRFYASPLETIALVGAIVDLGRDFNHHVVIEGLGHPDLVEVARILGARYGQGFALARPMAPTLIPSFVEGFTFEEGDRRIRSAAGALAYLWRYEIRGMEGVAKAPRECPLRTWLLSRESPGSLPLLWHDGLHSDPEKRESFMENLKAWIAEKVRQESPTSL</sequence>
<dbReference type="InterPro" id="IPR029016">
    <property type="entry name" value="GAF-like_dom_sf"/>
</dbReference>
<dbReference type="InterPro" id="IPR012292">
    <property type="entry name" value="Globin/Proto"/>
</dbReference>
<dbReference type="InterPro" id="IPR035919">
    <property type="entry name" value="EAL_sf"/>
</dbReference>
<dbReference type="PANTHER" id="PTHR44757:SF2">
    <property type="entry name" value="BIOFILM ARCHITECTURE MAINTENANCE PROTEIN MBAA"/>
    <property type="match status" value="1"/>
</dbReference>
<dbReference type="NCBIfam" id="TIGR00229">
    <property type="entry name" value="sensory_box"/>
    <property type="match status" value="3"/>
</dbReference>
<dbReference type="InterPro" id="IPR029787">
    <property type="entry name" value="Nucleotide_cyclase"/>
</dbReference>
<feature type="region of interest" description="Disordered" evidence="3">
    <location>
        <begin position="1"/>
        <end position="45"/>
    </location>
</feature>
<dbReference type="InterPro" id="IPR009050">
    <property type="entry name" value="Globin-like_sf"/>
</dbReference>
<dbReference type="InterPro" id="IPR013767">
    <property type="entry name" value="PAS_fold"/>
</dbReference>
<organism evidence="9 10">
    <name type="scientific">Leptospirillum ferrodiazotrophum</name>
    <dbReference type="NCBI Taxonomy" id="412449"/>
    <lineage>
        <taxon>Bacteria</taxon>
        <taxon>Pseudomonadati</taxon>
        <taxon>Nitrospirota</taxon>
        <taxon>Nitrospiria</taxon>
        <taxon>Nitrospirales</taxon>
        <taxon>Nitrospiraceae</taxon>
        <taxon>Leptospirillum</taxon>
    </lineage>
</organism>
<dbReference type="Gene3D" id="3.30.450.20">
    <property type="entry name" value="PAS domain"/>
    <property type="match status" value="4"/>
</dbReference>
<dbReference type="InterPro" id="IPR001633">
    <property type="entry name" value="EAL_dom"/>
</dbReference>
<evidence type="ECO:0000256" key="1">
    <source>
        <dbReference type="ARBA" id="ARBA00015125"/>
    </source>
</evidence>
<dbReference type="Gene3D" id="1.10.490.10">
    <property type="entry name" value="Globins"/>
    <property type="match status" value="1"/>
</dbReference>
<name>C6HYZ9_9BACT</name>
<dbReference type="GO" id="GO:0019825">
    <property type="term" value="F:oxygen binding"/>
    <property type="evidence" value="ECO:0007669"/>
    <property type="project" value="InterPro"/>
</dbReference>
<gene>
    <name evidence="9" type="ORF">UBAL3_94320041</name>
</gene>
<dbReference type="Pfam" id="PF13185">
    <property type="entry name" value="GAF_2"/>
    <property type="match status" value="2"/>
</dbReference>
<dbReference type="SMART" id="SM00091">
    <property type="entry name" value="PAS"/>
    <property type="match status" value="4"/>
</dbReference>
<reference evidence="9 10" key="1">
    <citation type="journal article" date="2009" name="Appl. Environ. Microbiol.">
        <title>Community genomic and proteomic analyses of chemoautotrophic iron-oxidizing "Leptospirillum rubarum" (Group II) and "Leptospirillum ferrodiazotrophum" (Group III) bacteria in acid mine drainage biofilms.</title>
        <authorList>
            <person name="Goltsman D.S."/>
            <person name="Denef V.J."/>
            <person name="Singer S.W."/>
            <person name="VerBerkmoes N.C."/>
            <person name="Lefsrud M."/>
            <person name="Mueller R.S."/>
            <person name="Dick G.J."/>
            <person name="Sun C.L."/>
            <person name="Wheeler K.E."/>
            <person name="Zemla A."/>
            <person name="Baker B.J."/>
            <person name="Hauser L."/>
            <person name="Land M."/>
            <person name="Shah M.B."/>
            <person name="Thelen M.P."/>
            <person name="Hettich R.L."/>
            <person name="Banfield J.F."/>
        </authorList>
    </citation>
    <scope>NUCLEOTIDE SEQUENCE [LARGE SCALE GENOMIC DNA]</scope>
</reference>
<dbReference type="InterPro" id="IPR000160">
    <property type="entry name" value="GGDEF_dom"/>
</dbReference>
<evidence type="ECO:0000259" key="7">
    <source>
        <dbReference type="PROSITE" id="PS50883"/>
    </source>
</evidence>